<feature type="region of interest" description="Disordered" evidence="16">
    <location>
        <begin position="816"/>
        <end position="839"/>
    </location>
</feature>
<keyword evidence="6" id="KW-0812">Transmembrane</keyword>
<evidence type="ECO:0000256" key="11">
    <source>
        <dbReference type="ARBA" id="ARBA00022833"/>
    </source>
</evidence>
<feature type="compositionally biased region" description="Basic residues" evidence="16">
    <location>
        <begin position="41"/>
        <end position="58"/>
    </location>
</feature>
<dbReference type="InterPro" id="IPR013083">
    <property type="entry name" value="Znf_RING/FYVE/PHD"/>
</dbReference>
<dbReference type="GO" id="GO:0016567">
    <property type="term" value="P:protein ubiquitination"/>
    <property type="evidence" value="ECO:0007669"/>
    <property type="project" value="InterPro"/>
</dbReference>
<dbReference type="PANTHER" id="PTHR11685">
    <property type="entry name" value="RBR FAMILY RING FINGER AND IBR DOMAIN-CONTAINING"/>
    <property type="match status" value="1"/>
</dbReference>
<dbReference type="InterPro" id="IPR044066">
    <property type="entry name" value="TRIAD_supradom"/>
</dbReference>
<dbReference type="GO" id="GO:0031090">
    <property type="term" value="C:organelle membrane"/>
    <property type="evidence" value="ECO:0007669"/>
    <property type="project" value="UniProtKB-ARBA"/>
</dbReference>
<evidence type="ECO:0000256" key="7">
    <source>
        <dbReference type="ARBA" id="ARBA00022723"/>
    </source>
</evidence>
<evidence type="ECO:0000256" key="1">
    <source>
        <dbReference type="ARBA" id="ARBA00001798"/>
    </source>
</evidence>
<accession>A0AAW2HLH0</accession>
<dbReference type="CDD" id="cd20349">
    <property type="entry name" value="BRcat_RBR_RNF144"/>
    <property type="match status" value="1"/>
</dbReference>
<evidence type="ECO:0000259" key="17">
    <source>
        <dbReference type="PROSITE" id="PS50089"/>
    </source>
</evidence>
<evidence type="ECO:0000256" key="9">
    <source>
        <dbReference type="ARBA" id="ARBA00022771"/>
    </source>
</evidence>
<dbReference type="GO" id="GO:0061630">
    <property type="term" value="F:ubiquitin protein ligase activity"/>
    <property type="evidence" value="ECO:0007669"/>
    <property type="project" value="UniProtKB-EC"/>
</dbReference>
<keyword evidence="12" id="KW-1133">Transmembrane helix</keyword>
<dbReference type="PROSITE" id="PS51873">
    <property type="entry name" value="TRIAD"/>
    <property type="match status" value="1"/>
</dbReference>
<dbReference type="InterPro" id="IPR017907">
    <property type="entry name" value="Znf_RING_CS"/>
</dbReference>
<feature type="compositionally biased region" description="Basic and acidic residues" evidence="16">
    <location>
        <begin position="822"/>
        <end position="834"/>
    </location>
</feature>
<dbReference type="PROSITE" id="PS00518">
    <property type="entry name" value="ZF_RING_1"/>
    <property type="match status" value="1"/>
</dbReference>
<comment type="caution">
    <text evidence="19">The sequence shown here is derived from an EMBL/GenBank/DDBJ whole genome shotgun (WGS) entry which is preliminary data.</text>
</comment>
<evidence type="ECO:0000256" key="8">
    <source>
        <dbReference type="ARBA" id="ARBA00022737"/>
    </source>
</evidence>
<evidence type="ECO:0000256" key="10">
    <source>
        <dbReference type="ARBA" id="ARBA00022786"/>
    </source>
</evidence>
<comment type="pathway">
    <text evidence="3">Protein modification; protein ubiquitination.</text>
</comment>
<keyword evidence="11" id="KW-0862">Zinc</keyword>
<gene>
    <name evidence="19" type="ORF">PYX00_008104</name>
</gene>
<dbReference type="Gene3D" id="3.30.40.10">
    <property type="entry name" value="Zinc/RING finger domain, C3HC4 (zinc finger)"/>
    <property type="match status" value="1"/>
</dbReference>
<dbReference type="InterPro" id="IPR031127">
    <property type="entry name" value="E3_UB_ligase_RBR"/>
</dbReference>
<dbReference type="Gene3D" id="1.20.120.1750">
    <property type="match status" value="1"/>
</dbReference>
<dbReference type="PROSITE" id="PS50089">
    <property type="entry name" value="ZF_RING_2"/>
    <property type="match status" value="1"/>
</dbReference>
<evidence type="ECO:0000256" key="5">
    <source>
        <dbReference type="ARBA" id="ARBA00022679"/>
    </source>
</evidence>
<keyword evidence="10" id="KW-0833">Ubl conjugation pathway</keyword>
<evidence type="ECO:0000259" key="18">
    <source>
        <dbReference type="PROSITE" id="PS51873"/>
    </source>
</evidence>
<keyword evidence="13" id="KW-0472">Membrane</keyword>
<dbReference type="FunFam" id="3.30.40.10:FF:000051">
    <property type="entry name" value="RBR-type E3 ubiquitin transferase"/>
    <property type="match status" value="1"/>
</dbReference>
<proteinExistence type="inferred from homology"/>
<evidence type="ECO:0000256" key="15">
    <source>
        <dbReference type="PROSITE-ProRule" id="PRU00175"/>
    </source>
</evidence>
<evidence type="ECO:0000256" key="16">
    <source>
        <dbReference type="SAM" id="MobiDB-lite"/>
    </source>
</evidence>
<evidence type="ECO:0000256" key="13">
    <source>
        <dbReference type="ARBA" id="ARBA00023136"/>
    </source>
</evidence>
<protein>
    <recommendedName>
        <fullName evidence="4">RBR-type E3 ubiquitin transferase</fullName>
        <ecNumber evidence="4">2.3.2.31</ecNumber>
    </recommendedName>
</protein>
<evidence type="ECO:0000256" key="3">
    <source>
        <dbReference type="ARBA" id="ARBA00004906"/>
    </source>
</evidence>
<name>A0AAW2HLH0_9NEOP</name>
<keyword evidence="7" id="KW-0479">Metal-binding</keyword>
<comment type="similarity">
    <text evidence="14">Belongs to the RBR family. RNF144 subfamily.</text>
</comment>
<sequence>MDGEVKSKYLPNQPASVHSYARLTKSDSPRTHTSPTSLLRKYPHSLRHDQKHKTRIKRNSSPVTMILYDDPVKKLERDVKSWCLGDSDGMESESDESVTQSSRSSDSKPFGSTIECRDSAGGKCVNGDIRKSQSDCVNRNVNDCKSVHDFNKKPENANSPQKDVVLPRSQTGFTTAELRQRNEENGRFKIGSFKKLSVINNSLDEWKDVNDTFGCSSVDKVSDLNSKICSPVHKSTPNLLRSEPFGVHSSVSHPERITDRLSGFEYLNGKDTSRDCLDRDGCRNFRNQQVPLKNSDSLPQLNQKYRFIHSLLPKINRTISESNECPKNFPKGYIKSDSQINSNFLLNPVTRSDSYRLLTGSRDSWVNGKSDGPRSDEESESLIEDRATFEIQCERNDGKNRWSCRRPVDKMPSLRNLMTRRNRTGKTEVPQPPPPAPSISIPLVTTPPTPTSGSCSSLNSPAIRREQEDGLTIRKCDTMYALTDFFRTDSTLQIEPMKPINRLRVPPNGFGGSNSRMCSRCSSLLSMASSSRYSINTTGSGFVPCSPASEKPPEPNMLCKLCLLEVPLSLSMEINQCGCVFCRDCMKLYVEFEIQEGAYDISCPDAQCHKQGIVTIDEVELLVSTQMMERYMRFRLNHEVDLDMNRTWCPRAGCETVCNICPRERCSPTSVHCPTCDSDFCSNCKNPWHRGLTCEENSRKLAREGHTDFMEPGIPFDSDLIKCCPMCNVPIEKDEGCAQMMCKRCKHVFCWYCLASLDVSTVPPHPPHPPHRDSHASTSPSLFPPGRLPPPALRQGTLQKQTRTFQSISDMAQNTSNRYLRRFRDPPPRREPASPRRRPVHRLLQVQSLQRHQNGPGRGPSRRIRDVIRKKNNRHFTKNSLVNNHFSKYYLRSLLFFFILYI</sequence>
<evidence type="ECO:0000256" key="6">
    <source>
        <dbReference type="ARBA" id="ARBA00022692"/>
    </source>
</evidence>
<keyword evidence="8" id="KW-0677">Repeat</keyword>
<dbReference type="Pfam" id="PF01485">
    <property type="entry name" value="IBR"/>
    <property type="match status" value="1"/>
</dbReference>
<dbReference type="SUPFAM" id="SSF57850">
    <property type="entry name" value="RING/U-box"/>
    <property type="match status" value="3"/>
</dbReference>
<feature type="region of interest" description="Disordered" evidence="16">
    <location>
        <begin position="1"/>
        <end position="62"/>
    </location>
</feature>
<evidence type="ECO:0000256" key="14">
    <source>
        <dbReference type="ARBA" id="ARBA00038342"/>
    </source>
</evidence>
<evidence type="ECO:0000256" key="2">
    <source>
        <dbReference type="ARBA" id="ARBA00004167"/>
    </source>
</evidence>
<feature type="region of interest" description="Disordered" evidence="16">
    <location>
        <begin position="361"/>
        <end position="382"/>
    </location>
</feature>
<dbReference type="CDD" id="cd16632">
    <property type="entry name" value="mRING-HC-C4C4_RBR_RNF144"/>
    <property type="match status" value="1"/>
</dbReference>
<dbReference type="GO" id="GO:0008270">
    <property type="term" value="F:zinc ion binding"/>
    <property type="evidence" value="ECO:0007669"/>
    <property type="project" value="UniProtKB-KW"/>
</dbReference>
<evidence type="ECO:0000313" key="19">
    <source>
        <dbReference type="EMBL" id="KAL0270815.1"/>
    </source>
</evidence>
<dbReference type="AlphaFoldDB" id="A0AAW2HLH0"/>
<dbReference type="InterPro" id="IPR002867">
    <property type="entry name" value="IBR_dom"/>
</dbReference>
<feature type="region of interest" description="Disordered" evidence="16">
    <location>
        <begin position="763"/>
        <end position="801"/>
    </location>
</feature>
<keyword evidence="5" id="KW-0808">Transferase</keyword>
<dbReference type="EMBL" id="JARGDH010000004">
    <property type="protein sequence ID" value="KAL0270815.1"/>
    <property type="molecule type" value="Genomic_DNA"/>
</dbReference>
<comment type="catalytic activity">
    <reaction evidence="1">
        <text>[E2 ubiquitin-conjugating enzyme]-S-ubiquitinyl-L-cysteine + [acceptor protein]-L-lysine = [E2 ubiquitin-conjugating enzyme]-L-cysteine + [acceptor protein]-N(6)-ubiquitinyl-L-lysine.</text>
        <dbReference type="EC" id="2.3.2.31"/>
    </reaction>
</comment>
<evidence type="ECO:0000256" key="4">
    <source>
        <dbReference type="ARBA" id="ARBA00012251"/>
    </source>
</evidence>
<dbReference type="GO" id="GO:0005737">
    <property type="term" value="C:cytoplasm"/>
    <property type="evidence" value="ECO:0007669"/>
    <property type="project" value="UniProtKB-ARBA"/>
</dbReference>
<reference evidence="19" key="1">
    <citation type="journal article" date="2024" name="Gigascience">
        <title>Chromosome-level genome of the poultry shaft louse Menopon gallinae provides insight into the host-switching and adaptive evolution of parasitic lice.</title>
        <authorList>
            <person name="Xu Y."/>
            <person name="Ma L."/>
            <person name="Liu S."/>
            <person name="Liang Y."/>
            <person name="Liu Q."/>
            <person name="He Z."/>
            <person name="Tian L."/>
            <person name="Duan Y."/>
            <person name="Cai W."/>
            <person name="Li H."/>
            <person name="Song F."/>
        </authorList>
    </citation>
    <scope>NUCLEOTIDE SEQUENCE</scope>
    <source>
        <strain evidence="19">Cailab_2023a</strain>
    </source>
</reference>
<keyword evidence="9 15" id="KW-0863">Zinc-finger</keyword>
<feature type="domain" description="RING-type" evidence="18">
    <location>
        <begin position="555"/>
        <end position="774"/>
    </location>
</feature>
<organism evidence="19">
    <name type="scientific">Menopon gallinae</name>
    <name type="common">poultry shaft louse</name>
    <dbReference type="NCBI Taxonomy" id="328185"/>
    <lineage>
        <taxon>Eukaryota</taxon>
        <taxon>Metazoa</taxon>
        <taxon>Ecdysozoa</taxon>
        <taxon>Arthropoda</taxon>
        <taxon>Hexapoda</taxon>
        <taxon>Insecta</taxon>
        <taxon>Pterygota</taxon>
        <taxon>Neoptera</taxon>
        <taxon>Paraneoptera</taxon>
        <taxon>Psocodea</taxon>
        <taxon>Troctomorpha</taxon>
        <taxon>Phthiraptera</taxon>
        <taxon>Amblycera</taxon>
        <taxon>Menoponidae</taxon>
        <taxon>Menopon</taxon>
    </lineage>
</organism>
<dbReference type="InterPro" id="IPR001841">
    <property type="entry name" value="Znf_RING"/>
</dbReference>
<dbReference type="SMART" id="SM00647">
    <property type="entry name" value="IBR"/>
    <property type="match status" value="2"/>
</dbReference>
<feature type="domain" description="RING-type" evidence="17">
    <location>
        <begin position="559"/>
        <end position="604"/>
    </location>
</feature>
<feature type="region of interest" description="Disordered" evidence="16">
    <location>
        <begin position="84"/>
        <end position="114"/>
    </location>
</feature>
<evidence type="ECO:0000256" key="12">
    <source>
        <dbReference type="ARBA" id="ARBA00022989"/>
    </source>
</evidence>
<feature type="compositionally biased region" description="Pro residues" evidence="16">
    <location>
        <begin position="782"/>
        <end position="792"/>
    </location>
</feature>
<comment type="subcellular location">
    <subcellularLocation>
        <location evidence="2">Membrane</location>
        <topology evidence="2">Single-pass membrane protein</topology>
    </subcellularLocation>
</comment>
<dbReference type="Pfam" id="PF22191">
    <property type="entry name" value="IBR_1"/>
    <property type="match status" value="1"/>
</dbReference>
<dbReference type="EC" id="2.3.2.31" evidence="4"/>